<dbReference type="RefSeq" id="WP_208130596.1">
    <property type="nucleotide sequence ID" value="NZ_BAABGQ010000005.1"/>
</dbReference>
<accession>A0ABP8Q8G9</accession>
<sequence length="298" mass="33325">MLYLVRDHLFPVLVFLHALLAGRPPDDGHGRFARLRHYRVARLAHLPAPIRESSGLAPGDSAGLVWTHGDGGTPATLYQASLAGHLRRALPLAPLVNHDWEELTRDPAGRFYIGDFGNNRNDRRNLAIYRITLEAGGRPRVDTIAFRYPDQTAFPPPAAGRHFDCEAMLFYNDTLHLFTKDRGLAHRTRYYVVPARPGHHVAVLRDSLRLRTLVTGAALRPDGRQVALLGYGALFLFAGPPGARLFQQPKLYRRLPTTGQAEAVLYLDNHGLLMSNEHGRLFRVSARRRGQKPAQPQP</sequence>
<comment type="caution">
    <text evidence="1">The sequence shown here is derived from an EMBL/GenBank/DDBJ whole genome shotgun (WGS) entry which is preliminary data.</text>
</comment>
<evidence type="ECO:0000313" key="2">
    <source>
        <dbReference type="Proteomes" id="UP001501243"/>
    </source>
</evidence>
<proteinExistence type="predicted"/>
<dbReference type="Proteomes" id="UP001501243">
    <property type="component" value="Unassembled WGS sequence"/>
</dbReference>
<reference evidence="2" key="1">
    <citation type="journal article" date="2019" name="Int. J. Syst. Evol. Microbiol.">
        <title>The Global Catalogue of Microorganisms (GCM) 10K type strain sequencing project: providing services to taxonomists for standard genome sequencing and annotation.</title>
        <authorList>
            <consortium name="The Broad Institute Genomics Platform"/>
            <consortium name="The Broad Institute Genome Sequencing Center for Infectious Disease"/>
            <person name="Wu L."/>
            <person name="Ma J."/>
        </authorList>
    </citation>
    <scope>NUCLEOTIDE SEQUENCE [LARGE SCALE GENOMIC DNA]</scope>
    <source>
        <strain evidence="2">JCM 17841</strain>
    </source>
</reference>
<dbReference type="SUPFAM" id="SSF101898">
    <property type="entry name" value="NHL repeat"/>
    <property type="match status" value="1"/>
</dbReference>
<evidence type="ECO:0008006" key="3">
    <source>
        <dbReference type="Google" id="ProtNLM"/>
    </source>
</evidence>
<organism evidence="1 2">
    <name type="scientific">Hymenobacter ginsengisoli</name>
    <dbReference type="NCBI Taxonomy" id="1051626"/>
    <lineage>
        <taxon>Bacteria</taxon>
        <taxon>Pseudomonadati</taxon>
        <taxon>Bacteroidota</taxon>
        <taxon>Cytophagia</taxon>
        <taxon>Cytophagales</taxon>
        <taxon>Hymenobacteraceae</taxon>
        <taxon>Hymenobacter</taxon>
    </lineage>
</organism>
<protein>
    <recommendedName>
        <fullName evidence="3">SMP-30/Gluconolactonase/LRE-like region domain-containing protein</fullName>
    </recommendedName>
</protein>
<evidence type="ECO:0000313" key="1">
    <source>
        <dbReference type="EMBL" id="GAA4499140.1"/>
    </source>
</evidence>
<dbReference type="EMBL" id="BAABGQ010000005">
    <property type="protein sequence ID" value="GAA4499140.1"/>
    <property type="molecule type" value="Genomic_DNA"/>
</dbReference>
<name>A0ABP8Q8G9_9BACT</name>
<keyword evidence="2" id="KW-1185">Reference proteome</keyword>
<gene>
    <name evidence="1" type="ORF">GCM10023172_17350</name>
</gene>